<keyword evidence="1" id="KW-0732">Signal</keyword>
<evidence type="ECO:0000313" key="3">
    <source>
        <dbReference type="EMBL" id="WFE88948.1"/>
    </source>
</evidence>
<dbReference type="EMBL" id="CP120863">
    <property type="protein sequence ID" value="WFE88948.1"/>
    <property type="molecule type" value="Genomic_DNA"/>
</dbReference>
<protein>
    <submittedName>
        <fullName evidence="3">Protein-disulfide reductase DsbD family protein</fullName>
    </submittedName>
</protein>
<evidence type="ECO:0000313" key="4">
    <source>
        <dbReference type="Proteomes" id="UP001209803"/>
    </source>
</evidence>
<keyword evidence="4" id="KW-1185">Reference proteome</keyword>
<evidence type="ECO:0000256" key="1">
    <source>
        <dbReference type="SAM" id="SignalP"/>
    </source>
</evidence>
<feature type="signal peptide" evidence="1">
    <location>
        <begin position="1"/>
        <end position="21"/>
    </location>
</feature>
<dbReference type="Proteomes" id="UP001209803">
    <property type="component" value="Chromosome"/>
</dbReference>
<dbReference type="InterPro" id="IPR028250">
    <property type="entry name" value="DsbDN"/>
</dbReference>
<gene>
    <name evidence="3" type="ORF">K1718_22735</name>
</gene>
<dbReference type="Pfam" id="PF11412">
    <property type="entry name" value="DsbD_N"/>
    <property type="match status" value="1"/>
</dbReference>
<dbReference type="RefSeq" id="WP_265680740.1">
    <property type="nucleotide sequence ID" value="NZ_CP120863.1"/>
</dbReference>
<feature type="domain" description="Thiol:disulfide interchange protein DsbD N-terminal" evidence="2">
    <location>
        <begin position="44"/>
        <end position="146"/>
    </location>
</feature>
<organism evidence="3 4">
    <name type="scientific">Roseibium porphyridii</name>
    <dbReference type="NCBI Taxonomy" id="2866279"/>
    <lineage>
        <taxon>Bacteria</taxon>
        <taxon>Pseudomonadati</taxon>
        <taxon>Pseudomonadota</taxon>
        <taxon>Alphaproteobacteria</taxon>
        <taxon>Hyphomicrobiales</taxon>
        <taxon>Stappiaceae</taxon>
        <taxon>Roseibium</taxon>
    </lineage>
</organism>
<evidence type="ECO:0000259" key="2">
    <source>
        <dbReference type="Pfam" id="PF11412"/>
    </source>
</evidence>
<accession>A0ABY8F0I5</accession>
<name>A0ABY8F0I5_9HYPH</name>
<sequence length="273" mass="29806">MKRFALFLSLAFLTALSPARAAMTDWTEVQGGAVRLIASGALKDGSYLAGLEFLMEQGWHTYWRYPGEAGIPPQITLSNTANLKDIEILYPVPERYNDGFSESIVYHDGIVLPIKVTPEDPSGEVRFSIELFFGICKDICVPGDAVLSLDFGPDMVEDKLAAKLIERDLDNVPASSGDDTLKIQNVSLSEDKKALVIDAIVGIEEQPDLFAAGPHGSFIGLPKLFNHDADTATWHLSTKGLSTQGDDRTLRLVLKSGGRATEFLQPIDPAWVE</sequence>
<feature type="chain" id="PRO_5045072363" evidence="1">
    <location>
        <begin position="22"/>
        <end position="273"/>
    </location>
</feature>
<reference evidence="3 4" key="1">
    <citation type="submission" date="2023-03" db="EMBL/GenBank/DDBJ databases">
        <title>Roseibium porphyridii sp. nov. and Roseibium rhodosorbium sp. nov. isolated from marine algae, Porphyridium cruentum and Rhodosorus marinus, respectively.</title>
        <authorList>
            <person name="Lee M.W."/>
            <person name="Choi B.J."/>
            <person name="Lee J.K."/>
            <person name="Choi D.G."/>
            <person name="Baek J.H."/>
            <person name="Bayburt H."/>
            <person name="Kim J.M."/>
            <person name="Han D.M."/>
            <person name="Kim K.H."/>
            <person name="Jeon C.O."/>
        </authorList>
    </citation>
    <scope>NUCLEOTIDE SEQUENCE [LARGE SCALE GENOMIC DNA]</scope>
    <source>
        <strain evidence="3 4">KMA01</strain>
    </source>
</reference>
<proteinExistence type="predicted"/>